<keyword evidence="2" id="KW-1185">Reference proteome</keyword>
<reference evidence="1" key="1">
    <citation type="submission" date="2022-07" db="EMBL/GenBank/DDBJ databases">
        <title>Phylogenomic reconstructions and comparative analyses of Kickxellomycotina fungi.</title>
        <authorList>
            <person name="Reynolds N.K."/>
            <person name="Stajich J.E."/>
            <person name="Barry K."/>
            <person name="Grigoriev I.V."/>
            <person name="Crous P."/>
            <person name="Smith M.E."/>
        </authorList>
    </citation>
    <scope>NUCLEOTIDE SEQUENCE</scope>
    <source>
        <strain evidence="1">NRRL 1565</strain>
    </source>
</reference>
<gene>
    <name evidence="1" type="ORF">H4R20_001569</name>
</gene>
<dbReference type="AlphaFoldDB" id="A0A9W8I5K8"/>
<feature type="non-terminal residue" evidence="1">
    <location>
        <position position="1"/>
    </location>
</feature>
<dbReference type="EMBL" id="JANBUO010000164">
    <property type="protein sequence ID" value="KAJ2806731.1"/>
    <property type="molecule type" value="Genomic_DNA"/>
</dbReference>
<accession>A0A9W8I5K8</accession>
<proteinExistence type="predicted"/>
<sequence length="56" mass="6160">TNVSVESSSHYLRPSHASDAFKALVSGGPLSAKEQSEDPHAKKNALWHFIRDDVIQ</sequence>
<evidence type="ECO:0000313" key="1">
    <source>
        <dbReference type="EMBL" id="KAJ2806731.1"/>
    </source>
</evidence>
<protein>
    <submittedName>
        <fullName evidence="1">Uncharacterized protein</fullName>
    </submittedName>
</protein>
<evidence type="ECO:0000313" key="2">
    <source>
        <dbReference type="Proteomes" id="UP001140094"/>
    </source>
</evidence>
<organism evidence="1 2">
    <name type="scientific">Coemansia guatemalensis</name>
    <dbReference type="NCBI Taxonomy" id="2761395"/>
    <lineage>
        <taxon>Eukaryota</taxon>
        <taxon>Fungi</taxon>
        <taxon>Fungi incertae sedis</taxon>
        <taxon>Zoopagomycota</taxon>
        <taxon>Kickxellomycotina</taxon>
        <taxon>Kickxellomycetes</taxon>
        <taxon>Kickxellales</taxon>
        <taxon>Kickxellaceae</taxon>
        <taxon>Coemansia</taxon>
    </lineage>
</organism>
<dbReference type="Proteomes" id="UP001140094">
    <property type="component" value="Unassembled WGS sequence"/>
</dbReference>
<comment type="caution">
    <text evidence="1">The sequence shown here is derived from an EMBL/GenBank/DDBJ whole genome shotgun (WGS) entry which is preliminary data.</text>
</comment>
<name>A0A9W8I5K8_9FUNG</name>